<proteinExistence type="predicted"/>
<sequence>MLRADIPIRFSRKAITNRARETPSAVRATVPQLWFSSAINETSALWAHHPEFFHNNPKAAERLFKAIRSNNADAAIATGLS</sequence>
<evidence type="ECO:0000313" key="2">
    <source>
        <dbReference type="Proteomes" id="UP001233271"/>
    </source>
</evidence>
<reference evidence="1" key="1">
    <citation type="journal article" date="2023" name="BMC Genomics">
        <title>Chromosome-level genome assemblies of Cutaneotrichosporon spp. (Trichosporonales, Basidiomycota) reveal imbalanced evolution between nucleotide sequences and chromosome synteny.</title>
        <authorList>
            <person name="Kobayashi Y."/>
            <person name="Kayamori A."/>
            <person name="Aoki K."/>
            <person name="Shiwa Y."/>
            <person name="Matsutani M."/>
            <person name="Fujita N."/>
            <person name="Sugita T."/>
            <person name="Iwasaki W."/>
            <person name="Tanaka N."/>
            <person name="Takashima M."/>
        </authorList>
    </citation>
    <scope>NUCLEOTIDE SEQUENCE</scope>
    <source>
        <strain evidence="1">HIS019</strain>
    </source>
</reference>
<dbReference type="AlphaFoldDB" id="A0AA48I415"/>
<keyword evidence="2" id="KW-1185">Reference proteome</keyword>
<organism evidence="1 2">
    <name type="scientific">Cutaneotrichosporon cavernicola</name>
    <dbReference type="NCBI Taxonomy" id="279322"/>
    <lineage>
        <taxon>Eukaryota</taxon>
        <taxon>Fungi</taxon>
        <taxon>Dikarya</taxon>
        <taxon>Basidiomycota</taxon>
        <taxon>Agaricomycotina</taxon>
        <taxon>Tremellomycetes</taxon>
        <taxon>Trichosporonales</taxon>
        <taxon>Trichosporonaceae</taxon>
        <taxon>Cutaneotrichosporon</taxon>
    </lineage>
</organism>
<dbReference type="RefSeq" id="XP_060455996.1">
    <property type="nucleotide sequence ID" value="XM_060599287.1"/>
</dbReference>
<accession>A0AA48I415</accession>
<protein>
    <submittedName>
        <fullName evidence="1">Uncharacterized protein</fullName>
    </submittedName>
</protein>
<dbReference type="GeneID" id="85494601"/>
<dbReference type="KEGG" id="ccac:CcaHIS019_0308010"/>
<evidence type="ECO:0000313" key="1">
    <source>
        <dbReference type="EMBL" id="BEI90731.1"/>
    </source>
</evidence>
<gene>
    <name evidence="1" type="ORF">CcaverHIS019_0308010</name>
</gene>
<dbReference type="Proteomes" id="UP001233271">
    <property type="component" value="Chromosome 3"/>
</dbReference>
<dbReference type="EMBL" id="AP028214">
    <property type="protein sequence ID" value="BEI90731.1"/>
    <property type="molecule type" value="Genomic_DNA"/>
</dbReference>
<name>A0AA48I415_9TREE</name>